<dbReference type="Gene3D" id="3.40.50.1910">
    <property type="match status" value="1"/>
</dbReference>
<dbReference type="Gene3D" id="1.25.40.60">
    <property type="match status" value="1"/>
</dbReference>
<accession>A0A098VSW0</accession>
<dbReference type="VEuPathDB" id="MicrosporidiaDB:DI09_20p40"/>
<evidence type="ECO:0000313" key="2">
    <source>
        <dbReference type="EMBL" id="KGG52087.1"/>
    </source>
</evidence>
<keyword evidence="3" id="KW-1185">Reference proteome</keyword>
<dbReference type="GO" id="GO:0016192">
    <property type="term" value="P:vesicle-mediated transport"/>
    <property type="evidence" value="ECO:0007669"/>
    <property type="project" value="InterPro"/>
</dbReference>
<dbReference type="Gene3D" id="3.90.830.10">
    <property type="entry name" value="Syntaxin Binding Protein 1, Chain A, domain 2"/>
    <property type="match status" value="1"/>
</dbReference>
<dbReference type="InterPro" id="IPR027482">
    <property type="entry name" value="Sec1-like_dom2"/>
</dbReference>
<dbReference type="PANTHER" id="PTHR11679">
    <property type="entry name" value="VESICLE PROTEIN SORTING-ASSOCIATED"/>
    <property type="match status" value="1"/>
</dbReference>
<comment type="caution">
    <text evidence="2">The sequence shown here is derived from an EMBL/GenBank/DDBJ whole genome shotgun (WGS) entry which is preliminary data.</text>
</comment>
<organism evidence="2 3">
    <name type="scientific">Mitosporidium daphniae</name>
    <dbReference type="NCBI Taxonomy" id="1485682"/>
    <lineage>
        <taxon>Eukaryota</taxon>
        <taxon>Fungi</taxon>
        <taxon>Fungi incertae sedis</taxon>
        <taxon>Microsporidia</taxon>
        <taxon>Mitosporidium</taxon>
    </lineage>
</organism>
<reference evidence="2 3" key="1">
    <citation type="submission" date="2014-04" db="EMBL/GenBank/DDBJ databases">
        <title>A new species of microsporidia sheds light on the evolution of extreme parasitism.</title>
        <authorList>
            <person name="Haag K.L."/>
            <person name="James T.Y."/>
            <person name="Larsson R."/>
            <person name="Schaer T.M."/>
            <person name="Refardt D."/>
            <person name="Pombert J.-F."/>
            <person name="Ebert D."/>
        </authorList>
    </citation>
    <scope>NUCLEOTIDE SEQUENCE [LARGE SCALE GENOMIC DNA]</scope>
    <source>
        <strain evidence="2 3">UGP3</strain>
        <tissue evidence="2">Spores</tissue>
    </source>
</reference>
<comment type="similarity">
    <text evidence="1">Belongs to the STXBP/unc-18/SEC1 family.</text>
</comment>
<dbReference type="Proteomes" id="UP000029725">
    <property type="component" value="Unassembled WGS sequence"/>
</dbReference>
<proteinExistence type="inferred from homology"/>
<dbReference type="PIRSF" id="PIRSF005715">
    <property type="entry name" value="VPS45_Sec1"/>
    <property type="match status" value="1"/>
</dbReference>
<evidence type="ECO:0000256" key="1">
    <source>
        <dbReference type="ARBA" id="ARBA00009884"/>
    </source>
</evidence>
<dbReference type="AlphaFoldDB" id="A0A098VSW0"/>
<dbReference type="OrthoDB" id="10266265at2759"/>
<evidence type="ECO:0000313" key="3">
    <source>
        <dbReference type="Proteomes" id="UP000029725"/>
    </source>
</evidence>
<gene>
    <name evidence="2" type="ORF">DI09_20p40</name>
</gene>
<protein>
    <submittedName>
        <fullName evidence="2">Sec1/Munc18-like (SM) protein</fullName>
    </submittedName>
</protein>
<dbReference type="GeneID" id="25259025"/>
<dbReference type="SUPFAM" id="SSF56815">
    <property type="entry name" value="Sec1/munc18-like (SM) proteins"/>
    <property type="match status" value="1"/>
</dbReference>
<dbReference type="InterPro" id="IPR001619">
    <property type="entry name" value="Sec1-like"/>
</dbReference>
<dbReference type="RefSeq" id="XP_013238545.1">
    <property type="nucleotide sequence ID" value="XM_013383091.1"/>
</dbReference>
<dbReference type="EMBL" id="JMKJ01000122">
    <property type="protein sequence ID" value="KGG52087.1"/>
    <property type="molecule type" value="Genomic_DNA"/>
</dbReference>
<dbReference type="Pfam" id="PF00995">
    <property type="entry name" value="Sec1"/>
    <property type="match status" value="1"/>
</dbReference>
<dbReference type="HOGENOM" id="CLU_013933_0_1_1"/>
<dbReference type="InterPro" id="IPR043127">
    <property type="entry name" value="Sec-1-like_dom3a"/>
</dbReference>
<dbReference type="InterPro" id="IPR036045">
    <property type="entry name" value="Sec1-like_sf"/>
</dbReference>
<name>A0A098VSW0_9MICR</name>
<sequence>MPAESIGHWDKDALYRSTESLAALILTLQKRPLIRYMASSPMTYQLARSLSDMLKEDPQLFSFPRVCDTAPILLLLDRSIDPITPLLIPWSYQSMLHEFFNIKDDRILLDEQDEENQQPASTNTGPIALSFQESRDPFFSENRLKYYGDVGLALKTYIQEFFDMRGKHLKIESLSEMKRFTEQHGQFSEREANVQKHVKLLEKLHNVVDHLSLYEISEFEQSLVSATLSSASGKKGFGGMYLGLENNASVDPEAEIIISQLKSLLSKKLIHDDAMKFKLAVLSIVKLGIYSSRTFSEIKQLFPDLTNEQIEFLDSLRRIFSILDIKIECDASGSNSSAMNIFKDSIFTRARQAFSSGIKDDVELVYTRHKPQLQQVIELLIKGKLSDKQFPFFDQPVKEKPKEAIIFLINGVTFEEMRLVSLYNAQELGSSLLIGGTCILNSSRSTTKLSIQMPTPSRLQWRCDMLCTALYNETG</sequence>